<keyword evidence="3" id="KW-1185">Reference proteome</keyword>
<name>A0ABS3I2F9_9ENTE</name>
<keyword evidence="2" id="KW-0540">Nuclease</keyword>
<dbReference type="CDD" id="cd00085">
    <property type="entry name" value="HNHc"/>
    <property type="match status" value="1"/>
</dbReference>
<dbReference type="RefSeq" id="WP_206899690.1">
    <property type="nucleotide sequence ID" value="NZ_JAFLWI010000019.1"/>
</dbReference>
<evidence type="ECO:0000259" key="1">
    <source>
        <dbReference type="SMART" id="SM00507"/>
    </source>
</evidence>
<dbReference type="Proteomes" id="UP000664832">
    <property type="component" value="Unassembled WGS sequence"/>
</dbReference>
<keyword evidence="2" id="KW-0255">Endonuclease</keyword>
<keyword evidence="2" id="KW-0378">Hydrolase</keyword>
<gene>
    <name evidence="2" type="ORF">JZO71_11295</name>
</gene>
<proteinExistence type="predicted"/>
<evidence type="ECO:0000313" key="2">
    <source>
        <dbReference type="EMBL" id="MBO0482904.1"/>
    </source>
</evidence>
<dbReference type="SMART" id="SM00507">
    <property type="entry name" value="HNHc"/>
    <property type="match status" value="1"/>
</dbReference>
<dbReference type="Pfam" id="PF13391">
    <property type="entry name" value="HNH_2"/>
    <property type="match status" value="1"/>
</dbReference>
<dbReference type="GO" id="GO:0004519">
    <property type="term" value="F:endonuclease activity"/>
    <property type="evidence" value="ECO:0007669"/>
    <property type="project" value="UniProtKB-KW"/>
</dbReference>
<accession>A0ABS3I2F9</accession>
<dbReference type="Gene3D" id="1.10.30.50">
    <property type="match status" value="1"/>
</dbReference>
<organism evidence="2 3">
    <name type="scientific">Candidatus Enterococcus courvalinii</name>
    <dbReference type="NCBI Taxonomy" id="2815329"/>
    <lineage>
        <taxon>Bacteria</taxon>
        <taxon>Bacillati</taxon>
        <taxon>Bacillota</taxon>
        <taxon>Bacilli</taxon>
        <taxon>Lactobacillales</taxon>
        <taxon>Enterococcaceae</taxon>
        <taxon>Enterococcus</taxon>
    </lineage>
</organism>
<reference evidence="2 3" key="1">
    <citation type="submission" date="2021-03" db="EMBL/GenBank/DDBJ databases">
        <title>Enterococcal diversity collection.</title>
        <authorList>
            <person name="Gilmore M.S."/>
            <person name="Schwartzman J."/>
            <person name="Van Tyne D."/>
            <person name="Martin M."/>
            <person name="Earl A.M."/>
            <person name="Manson A.L."/>
            <person name="Straub T."/>
            <person name="Salamzade R."/>
            <person name="Saavedra J."/>
            <person name="Lebreton F."/>
            <person name="Prichula J."/>
            <person name="Schaufler K."/>
            <person name="Gaca A."/>
            <person name="Sgardioli B."/>
            <person name="Wagenaar J."/>
            <person name="Strong T."/>
        </authorList>
    </citation>
    <scope>NUCLEOTIDE SEQUENCE [LARGE SCALE GENOMIC DNA]</scope>
    <source>
        <strain evidence="2 3">MSG2901</strain>
    </source>
</reference>
<comment type="caution">
    <text evidence="2">The sequence shown here is derived from an EMBL/GenBank/DDBJ whole genome shotgun (WGS) entry which is preliminary data.</text>
</comment>
<protein>
    <submittedName>
        <fullName evidence="2">HNH endonuclease</fullName>
    </submittedName>
</protein>
<dbReference type="InterPro" id="IPR003615">
    <property type="entry name" value="HNH_nuc"/>
</dbReference>
<dbReference type="EMBL" id="JAFLWI010000019">
    <property type="protein sequence ID" value="MBO0482904.1"/>
    <property type="molecule type" value="Genomic_DNA"/>
</dbReference>
<sequence length="380" mass="44217">MGRKTTKEGVLRRLYAESMGRCMNPNCQISLFLDAGDIIERAHIVPYCDGEDNSFDNLLVLCPNCHTNFDKNKLFNTSEVRSWKLKRMSEVESFFSKKYKTFLEMKEVIKPLLLDNKSIFENYYIGENKNLWEKFEGKVLVNNATIKGILENNLNLLQKSDVYESNLEIVMNFIAHINEFRLTRGSGEKIRKVLYPKEVDSIFGVQSIEDSLSPSTESLEVFLKKMIHEDRLVSIGLGYDQPYITIKENDCESDVYLCDTPRLRQLYFDNKCFRATKVRLDSLNFILKYLRNNGISFEYKEKGNLREIVVADINIIFVYEYCISKEFLTRLAPPANTVIVNLHNWNGEKCISKEACELADNLDVRLLYTNNFYSFIRGVK</sequence>
<feature type="domain" description="HNH nuclease" evidence="1">
    <location>
        <begin position="13"/>
        <end position="67"/>
    </location>
</feature>
<evidence type="ECO:0000313" key="3">
    <source>
        <dbReference type="Proteomes" id="UP000664832"/>
    </source>
</evidence>